<feature type="non-terminal residue" evidence="3">
    <location>
        <position position="1"/>
    </location>
</feature>
<dbReference type="GO" id="GO:0016787">
    <property type="term" value="F:hydrolase activity"/>
    <property type="evidence" value="ECO:0007669"/>
    <property type="project" value="InterPro"/>
</dbReference>
<dbReference type="SUPFAM" id="SSF56300">
    <property type="entry name" value="Metallo-dependent phosphatases"/>
    <property type="match status" value="1"/>
</dbReference>
<feature type="non-terminal residue" evidence="3">
    <location>
        <position position="250"/>
    </location>
</feature>
<feature type="region of interest" description="Disordered" evidence="1">
    <location>
        <begin position="163"/>
        <end position="183"/>
    </location>
</feature>
<dbReference type="AlphaFoldDB" id="A0A6A6T1D2"/>
<evidence type="ECO:0000313" key="3">
    <source>
        <dbReference type="EMBL" id="KAF2653686.1"/>
    </source>
</evidence>
<feature type="domain" description="Calcineurin-like phosphoesterase" evidence="2">
    <location>
        <begin position="1"/>
        <end position="238"/>
    </location>
</feature>
<dbReference type="Pfam" id="PF00149">
    <property type="entry name" value="Metallophos"/>
    <property type="match status" value="1"/>
</dbReference>
<evidence type="ECO:0000313" key="4">
    <source>
        <dbReference type="Proteomes" id="UP000799324"/>
    </source>
</evidence>
<dbReference type="Gene3D" id="3.60.21.10">
    <property type="match status" value="1"/>
</dbReference>
<name>A0A6A6T1D2_9PLEO</name>
<proteinExistence type="predicted"/>
<organism evidence="3 4">
    <name type="scientific">Lophiostoma macrostomum CBS 122681</name>
    <dbReference type="NCBI Taxonomy" id="1314788"/>
    <lineage>
        <taxon>Eukaryota</taxon>
        <taxon>Fungi</taxon>
        <taxon>Dikarya</taxon>
        <taxon>Ascomycota</taxon>
        <taxon>Pezizomycotina</taxon>
        <taxon>Dothideomycetes</taxon>
        <taxon>Pleosporomycetidae</taxon>
        <taxon>Pleosporales</taxon>
        <taxon>Lophiostomataceae</taxon>
        <taxon>Lophiostoma</taxon>
    </lineage>
</organism>
<dbReference type="PANTHER" id="PTHR12905:SF0">
    <property type="entry name" value="CALCINEURIN-LIKE PHOSPHOESTERASE DOMAIN-CONTAINING PROTEIN"/>
    <property type="match status" value="1"/>
</dbReference>
<protein>
    <recommendedName>
        <fullName evidence="2">Calcineurin-like phosphoesterase domain-containing protein</fullName>
    </recommendedName>
</protein>
<dbReference type="EMBL" id="MU004377">
    <property type="protein sequence ID" value="KAF2653686.1"/>
    <property type="molecule type" value="Genomic_DNA"/>
</dbReference>
<gene>
    <name evidence="3" type="ORF">K491DRAFT_567287</name>
</gene>
<dbReference type="Proteomes" id="UP000799324">
    <property type="component" value="Unassembled WGS sequence"/>
</dbReference>
<dbReference type="PANTHER" id="PTHR12905">
    <property type="entry name" value="METALLOPHOSPHOESTERASE"/>
    <property type="match status" value="1"/>
</dbReference>
<dbReference type="InterPro" id="IPR051693">
    <property type="entry name" value="UPF0046_metallophosphoest"/>
</dbReference>
<evidence type="ECO:0000259" key="2">
    <source>
        <dbReference type="Pfam" id="PF00149"/>
    </source>
</evidence>
<reference evidence="3" key="1">
    <citation type="journal article" date="2020" name="Stud. Mycol.">
        <title>101 Dothideomycetes genomes: a test case for predicting lifestyles and emergence of pathogens.</title>
        <authorList>
            <person name="Haridas S."/>
            <person name="Albert R."/>
            <person name="Binder M."/>
            <person name="Bloem J."/>
            <person name="Labutti K."/>
            <person name="Salamov A."/>
            <person name="Andreopoulos B."/>
            <person name="Baker S."/>
            <person name="Barry K."/>
            <person name="Bills G."/>
            <person name="Bluhm B."/>
            <person name="Cannon C."/>
            <person name="Castanera R."/>
            <person name="Culley D."/>
            <person name="Daum C."/>
            <person name="Ezra D."/>
            <person name="Gonzalez J."/>
            <person name="Henrissat B."/>
            <person name="Kuo A."/>
            <person name="Liang C."/>
            <person name="Lipzen A."/>
            <person name="Lutzoni F."/>
            <person name="Magnuson J."/>
            <person name="Mondo S."/>
            <person name="Nolan M."/>
            <person name="Ohm R."/>
            <person name="Pangilinan J."/>
            <person name="Park H.-J."/>
            <person name="Ramirez L."/>
            <person name="Alfaro M."/>
            <person name="Sun H."/>
            <person name="Tritt A."/>
            <person name="Yoshinaga Y."/>
            <person name="Zwiers L.-H."/>
            <person name="Turgeon B."/>
            <person name="Goodwin S."/>
            <person name="Spatafora J."/>
            <person name="Crous P."/>
            <person name="Grigoriev I."/>
        </authorList>
    </citation>
    <scope>NUCLEOTIDE SEQUENCE</scope>
    <source>
        <strain evidence="3">CBS 122681</strain>
    </source>
</reference>
<accession>A0A6A6T1D2</accession>
<dbReference type="InterPro" id="IPR004843">
    <property type="entry name" value="Calcineurin-like_PHP"/>
</dbReference>
<dbReference type="OrthoDB" id="630188at2759"/>
<sequence>IRILVLSDTCNQWPYAPVTHVTPPPNIDVFIHCGNLTQMGGLSAFHTALENVRAIPADLRLVIAGNQDLDLDEAWVIKSSIARGLEDDILEELGTSMQCQNLFASAKENGVHYLREGVHEFELPSPSSGYRRKKTLKVYASPYTPAHNGYAFTYGTDEDRFNLPPSTPSNTSASTINLNSPNEPIPDNMDIVITHGPPKFDTLYYRLDMNAAGQHGGCQNLRKAVMRVKPKLHCFGHVREGRGAVEFEWA</sequence>
<evidence type="ECO:0000256" key="1">
    <source>
        <dbReference type="SAM" id="MobiDB-lite"/>
    </source>
</evidence>
<keyword evidence="4" id="KW-1185">Reference proteome</keyword>
<dbReference type="InterPro" id="IPR029052">
    <property type="entry name" value="Metallo-depent_PP-like"/>
</dbReference>